<name>A0A0K8QT24_9GAMM</name>
<dbReference type="GO" id="GO:0016020">
    <property type="term" value="C:membrane"/>
    <property type="evidence" value="ECO:0007669"/>
    <property type="project" value="TreeGrafter"/>
</dbReference>
<dbReference type="STRING" id="1475481.GCA_000953855_02896"/>
<evidence type="ECO:0000313" key="2">
    <source>
        <dbReference type="EMBL" id="GAP67517.1"/>
    </source>
</evidence>
<dbReference type="InterPro" id="IPR029058">
    <property type="entry name" value="AB_hydrolase_fold"/>
</dbReference>
<dbReference type="Pfam" id="PF12146">
    <property type="entry name" value="Hydrolase_4"/>
    <property type="match status" value="1"/>
</dbReference>
<dbReference type="InterPro" id="IPR050266">
    <property type="entry name" value="AB_hydrolase_sf"/>
</dbReference>
<feature type="domain" description="Serine aminopeptidase S33" evidence="1">
    <location>
        <begin position="91"/>
        <end position="197"/>
    </location>
</feature>
<dbReference type="InterPro" id="IPR022742">
    <property type="entry name" value="Hydrolase_4"/>
</dbReference>
<protein>
    <submittedName>
        <fullName evidence="2">Lysophospholipase</fullName>
    </submittedName>
</protein>
<proteinExistence type="predicted"/>
<dbReference type="AlphaFoldDB" id="A0A0K8QT24"/>
<dbReference type="RefSeq" id="WP_062538063.1">
    <property type="nucleotide sequence ID" value="NZ_DF970277.1"/>
</dbReference>
<dbReference type="EMBL" id="DF970277">
    <property type="protein sequence ID" value="GAP67517.1"/>
    <property type="molecule type" value="Genomic_DNA"/>
</dbReference>
<evidence type="ECO:0000259" key="1">
    <source>
        <dbReference type="Pfam" id="PF12146"/>
    </source>
</evidence>
<keyword evidence="3" id="KW-1185">Reference proteome</keyword>
<dbReference type="OrthoDB" id="9785847at2"/>
<dbReference type="PANTHER" id="PTHR43798">
    <property type="entry name" value="MONOACYLGLYCEROL LIPASE"/>
    <property type="match status" value="1"/>
</dbReference>
<accession>A0A0K8QT24</accession>
<reference evidence="2" key="1">
    <citation type="submission" date="2015-08" db="EMBL/GenBank/DDBJ databases">
        <title>Complete DNA Sequence of Pseudomonas syringae pv. actinidiae, the Causal Agent of Kiwifruit Canker Disease.</title>
        <authorList>
            <person name="Rikkerink E.H.A."/>
            <person name="Fineran P.C."/>
        </authorList>
    </citation>
    <scope>NUCLEOTIDE SEQUENCE</scope>
    <source>
        <strain evidence="2">SkMP5</strain>
    </source>
</reference>
<gene>
    <name evidence="2" type="ORF">MBSD_n2844</name>
</gene>
<dbReference type="Gene3D" id="3.40.50.1820">
    <property type="entry name" value="alpha/beta hydrolase"/>
    <property type="match status" value="1"/>
</dbReference>
<sequence>MNAVVRKKSTIVRKSIALTALRAGFALGGRLAPRSTVNRAARLFATPFAGSRSRARAAQADADMRPGELRVDGETLATYTWGDPAAQPYALLVHGWSSYGLRFLPWVTRLRERGYAVVTFDQPGHGRSTGRLSSLPEFVDAVRAVGGRHGRAALAFGHSLGGAALALAQGEAWRAERLALFAPPADMIAAAQRFMRFVGLGPHLREPFIDWLKRRTGVDPRDLQVHRHVPVFGQPGLIVHDIDDAEVPWEEGERYARYWPHARLLTTRGLGHNRVVDDPVVVDAVLRFLDGEAVGERVVSTPELPFGVA</sequence>
<evidence type="ECO:0000313" key="3">
    <source>
        <dbReference type="Proteomes" id="UP000253740"/>
    </source>
</evidence>
<dbReference type="Proteomes" id="UP000253740">
    <property type="component" value="Unassembled WGS sequence"/>
</dbReference>
<organism evidence="2">
    <name type="scientific">Mizugakiibacter sediminis</name>
    <dbReference type="NCBI Taxonomy" id="1475481"/>
    <lineage>
        <taxon>Bacteria</taxon>
        <taxon>Pseudomonadati</taxon>
        <taxon>Pseudomonadota</taxon>
        <taxon>Gammaproteobacteria</taxon>
        <taxon>Lysobacterales</taxon>
        <taxon>Rhodanobacteraceae</taxon>
        <taxon>Mizugakiibacter</taxon>
    </lineage>
</organism>
<dbReference type="SUPFAM" id="SSF53474">
    <property type="entry name" value="alpha/beta-Hydrolases"/>
    <property type="match status" value="1"/>
</dbReference>
<dbReference type="PANTHER" id="PTHR43798:SF33">
    <property type="entry name" value="HYDROLASE, PUTATIVE (AFU_ORTHOLOGUE AFUA_2G14860)-RELATED"/>
    <property type="match status" value="1"/>
</dbReference>